<accession>A0A429ZCG9</accession>
<dbReference type="SUPFAM" id="SSF56235">
    <property type="entry name" value="N-terminal nucleophile aminohydrolases (Ntn hydrolases)"/>
    <property type="match status" value="1"/>
</dbReference>
<dbReference type="AlphaFoldDB" id="A0A429ZCG9"/>
<feature type="domain" description="Choloylglycine hydrolase/NAAA C-terminal" evidence="3">
    <location>
        <begin position="2"/>
        <end position="318"/>
    </location>
</feature>
<dbReference type="Proteomes" id="UP000287239">
    <property type="component" value="Unassembled WGS sequence"/>
</dbReference>
<evidence type="ECO:0000256" key="1">
    <source>
        <dbReference type="ARBA" id="ARBA00006625"/>
    </source>
</evidence>
<evidence type="ECO:0000259" key="3">
    <source>
        <dbReference type="Pfam" id="PF02275"/>
    </source>
</evidence>
<dbReference type="Pfam" id="PF02275">
    <property type="entry name" value="CBAH"/>
    <property type="match status" value="1"/>
</dbReference>
<dbReference type="InterPro" id="IPR052193">
    <property type="entry name" value="Peptidase_C59"/>
</dbReference>
<dbReference type="RefSeq" id="WP_126782325.1">
    <property type="nucleotide sequence ID" value="NZ_NGJU01000030.1"/>
</dbReference>
<comment type="similarity">
    <text evidence="1">Belongs to the peptidase C59 family.</text>
</comment>
<evidence type="ECO:0000313" key="5">
    <source>
        <dbReference type="Proteomes" id="UP000287239"/>
    </source>
</evidence>
<organism evidence="4 5">
    <name type="scientific">Vagococcus salmoninarum</name>
    <dbReference type="NCBI Taxonomy" id="2739"/>
    <lineage>
        <taxon>Bacteria</taxon>
        <taxon>Bacillati</taxon>
        <taxon>Bacillota</taxon>
        <taxon>Bacilli</taxon>
        <taxon>Lactobacillales</taxon>
        <taxon>Enterococcaceae</taxon>
        <taxon>Vagococcus</taxon>
    </lineage>
</organism>
<keyword evidence="5" id="KW-1185">Reference proteome</keyword>
<dbReference type="InterPro" id="IPR029132">
    <property type="entry name" value="CBAH/NAAA_C"/>
</dbReference>
<name>A0A429ZCG9_9ENTE</name>
<dbReference type="EMBL" id="NGJU01000030">
    <property type="protein sequence ID" value="RST91365.1"/>
    <property type="molecule type" value="Genomic_DNA"/>
</dbReference>
<evidence type="ECO:0000313" key="4">
    <source>
        <dbReference type="EMBL" id="RST91365.1"/>
    </source>
</evidence>
<evidence type="ECO:0000256" key="2">
    <source>
        <dbReference type="ARBA" id="ARBA00022801"/>
    </source>
</evidence>
<proteinExistence type="inferred from homology"/>
<dbReference type="PANTHER" id="PTHR35527:SF2">
    <property type="entry name" value="HYDROLASE"/>
    <property type="match status" value="1"/>
</dbReference>
<dbReference type="OrthoDB" id="9794717at2"/>
<dbReference type="GeneID" id="98569505"/>
<dbReference type="GO" id="GO:0016787">
    <property type="term" value="F:hydrolase activity"/>
    <property type="evidence" value="ECO:0007669"/>
    <property type="project" value="UniProtKB-KW"/>
</dbReference>
<dbReference type="Gene3D" id="3.60.60.10">
    <property type="entry name" value="Penicillin V Acylase, Chain A"/>
    <property type="match status" value="1"/>
</dbReference>
<dbReference type="PANTHER" id="PTHR35527">
    <property type="entry name" value="CHOLOYLGLYCINE HYDROLASE"/>
    <property type="match status" value="1"/>
</dbReference>
<dbReference type="InterPro" id="IPR029055">
    <property type="entry name" value="Ntn_hydrolases_N"/>
</dbReference>
<sequence>MCTGISYKTISQHEFFGRTQEYDVDYDYAVIQFPRNYAVPAEIYPWQTTHSVLGVGTLADGQVMPMVLDGINEHGLAASTQYFADDFRYASVEDIKAAGKEPVYAELLIFYLLSQCETIDQVIDCLDTIGIPNVSIVKESGLPQHFFLKDLSGRSIVIEPSIPLGFKVFENPIGVMTNGPTFDWHLTNLRNYSGLTKTNRPNMSLDKLEIPSFGKGTGLISLPGDFTSPARFIRSAMLLNLSQPVTEEQGPNFGFHILATVDIPKGVIADGVSVQYTQYTSLYNQTDLSLYIKLYDNLAIQRVTLDPDFLTCDQPKVYQLQKTPHYYDLT</sequence>
<keyword evidence="2" id="KW-0378">Hydrolase</keyword>
<reference evidence="4 5" key="1">
    <citation type="submission" date="2017-05" db="EMBL/GenBank/DDBJ databases">
        <title>Vagococcus spp. assemblies.</title>
        <authorList>
            <person name="Gulvik C.A."/>
        </authorList>
    </citation>
    <scope>NUCLEOTIDE SEQUENCE [LARGE SCALE GENOMIC DNA]</scope>
    <source>
        <strain evidence="4 5">NCFB 2777</strain>
    </source>
</reference>
<comment type="caution">
    <text evidence="4">The sequence shown here is derived from an EMBL/GenBank/DDBJ whole genome shotgun (WGS) entry which is preliminary data.</text>
</comment>
<gene>
    <name evidence="4" type="ORF">CBF35_14235</name>
</gene>
<protein>
    <recommendedName>
        <fullName evidence="3">Choloylglycine hydrolase/NAAA C-terminal domain-containing protein</fullName>
    </recommendedName>
</protein>